<keyword evidence="4" id="KW-1185">Reference proteome</keyword>
<accession>A0A5M6DIN7</accession>
<dbReference type="SUPFAM" id="SSF52343">
    <property type="entry name" value="Ferredoxin reductase-like, C-terminal NADP-linked domain"/>
    <property type="match status" value="1"/>
</dbReference>
<dbReference type="Gene3D" id="2.40.30.10">
    <property type="entry name" value="Translation factors"/>
    <property type="match status" value="1"/>
</dbReference>
<dbReference type="Pfam" id="PF00175">
    <property type="entry name" value="NAD_binding_1"/>
    <property type="match status" value="1"/>
</dbReference>
<dbReference type="PROSITE" id="PS51384">
    <property type="entry name" value="FAD_FR"/>
    <property type="match status" value="1"/>
</dbReference>
<dbReference type="GO" id="GO:0050660">
    <property type="term" value="F:flavin adenine dinucleotide binding"/>
    <property type="evidence" value="ECO:0007669"/>
    <property type="project" value="InterPro"/>
</dbReference>
<proteinExistence type="predicted"/>
<gene>
    <name evidence="3" type="ORF">FYK55_01275</name>
</gene>
<keyword evidence="1" id="KW-0408">Iron</keyword>
<dbReference type="CDD" id="cd06221">
    <property type="entry name" value="sulfite_reductase_like"/>
    <property type="match status" value="1"/>
</dbReference>
<dbReference type="EMBL" id="VWOX01000001">
    <property type="protein sequence ID" value="KAA5547343.1"/>
    <property type="molecule type" value="Genomic_DNA"/>
</dbReference>
<keyword evidence="1" id="KW-0479">Metal-binding</keyword>
<keyword evidence="1" id="KW-0411">Iron-sulfur</keyword>
<dbReference type="InterPro" id="IPR001433">
    <property type="entry name" value="OxRdtase_FAD/NAD-bd"/>
</dbReference>
<dbReference type="PANTHER" id="PTHR43513:SF1">
    <property type="entry name" value="ANAEROBIC SULFITE REDUCTASE SUBUNIT B"/>
    <property type="match status" value="1"/>
</dbReference>
<dbReference type="InterPro" id="IPR019480">
    <property type="entry name" value="Dihydroorotate_DH_Fe-S-bd"/>
</dbReference>
<feature type="binding site" evidence="1">
    <location>
        <position position="244"/>
    </location>
    <ligand>
        <name>[2Fe-2S] cluster</name>
        <dbReference type="ChEBI" id="CHEBI:190135"/>
    </ligand>
</feature>
<dbReference type="GO" id="GO:0051537">
    <property type="term" value="F:2 iron, 2 sulfur cluster binding"/>
    <property type="evidence" value="ECO:0007669"/>
    <property type="project" value="UniProtKB-KW"/>
</dbReference>
<dbReference type="AlphaFoldDB" id="A0A5M6DIN7"/>
<dbReference type="PANTHER" id="PTHR43513">
    <property type="entry name" value="DIHYDROOROTATE DEHYDROGENASE B (NAD(+)), ELECTRON TRANSFER SUBUNIT"/>
    <property type="match status" value="1"/>
</dbReference>
<comment type="cofactor">
    <cofactor evidence="1">
        <name>[2Fe-2S] cluster</name>
        <dbReference type="ChEBI" id="CHEBI:190135"/>
    </cofactor>
    <text evidence="1">Binds 1 [2Fe-2S] cluster per subunit.</text>
</comment>
<dbReference type="GO" id="GO:0046872">
    <property type="term" value="F:metal ion binding"/>
    <property type="evidence" value="ECO:0007669"/>
    <property type="project" value="UniProtKB-KW"/>
</dbReference>
<dbReference type="PRINTS" id="PR00371">
    <property type="entry name" value="FPNCR"/>
</dbReference>
<dbReference type="InterPro" id="IPR017927">
    <property type="entry name" value="FAD-bd_FR_type"/>
</dbReference>
<dbReference type="SUPFAM" id="SSF63380">
    <property type="entry name" value="Riboflavin synthase domain-like"/>
    <property type="match status" value="1"/>
</dbReference>
<dbReference type="GO" id="GO:0006221">
    <property type="term" value="P:pyrimidine nucleotide biosynthetic process"/>
    <property type="evidence" value="ECO:0007669"/>
    <property type="project" value="InterPro"/>
</dbReference>
<dbReference type="GO" id="GO:0016491">
    <property type="term" value="F:oxidoreductase activity"/>
    <property type="evidence" value="ECO:0007669"/>
    <property type="project" value="InterPro"/>
</dbReference>
<dbReference type="Proteomes" id="UP000324479">
    <property type="component" value="Unassembled WGS sequence"/>
</dbReference>
<evidence type="ECO:0000313" key="4">
    <source>
        <dbReference type="Proteomes" id="UP000324479"/>
    </source>
</evidence>
<name>A0A5M6DIN7_9BACT</name>
<dbReference type="InterPro" id="IPR017938">
    <property type="entry name" value="Riboflavin_synthase-like_b-brl"/>
</dbReference>
<keyword evidence="1" id="KW-0001">2Fe-2S</keyword>
<organism evidence="3 4">
    <name type="scientific">Roseiconus nitratireducens</name>
    <dbReference type="NCBI Taxonomy" id="2605748"/>
    <lineage>
        <taxon>Bacteria</taxon>
        <taxon>Pseudomonadati</taxon>
        <taxon>Planctomycetota</taxon>
        <taxon>Planctomycetia</taxon>
        <taxon>Pirellulales</taxon>
        <taxon>Pirellulaceae</taxon>
        <taxon>Roseiconus</taxon>
    </lineage>
</organism>
<dbReference type="InterPro" id="IPR012165">
    <property type="entry name" value="Cyt_c3_hydrogenase_gsu"/>
</dbReference>
<feature type="binding site" evidence="1">
    <location>
        <position position="252"/>
    </location>
    <ligand>
        <name>[2Fe-2S] cluster</name>
        <dbReference type="ChEBI" id="CHEBI:190135"/>
    </ligand>
</feature>
<evidence type="ECO:0000256" key="1">
    <source>
        <dbReference type="PIRSR" id="PIRSR006816-2"/>
    </source>
</evidence>
<sequence>MRPTGQPWKTAAIRVVGIRVETSDVNSYEFQFLRDLDRSTYAASPGQFNMLYLPGVGEAAISISGDAARNDRLVHTVRHVGSVTSALNELPIGATLGMRGAFGSAWPIDTCVGNDLILVGGGIGLAPLRPVIYEVIRRRQAFGEVSVLIGARSPGDMLYRDEFEAWRRAGIDVQATVDRADGNWDGHIGVVTLLLDRLPIARPQETTLMTCGPQVMMQYAIQTALGRGLAKRRLWISMERHMNCAVGTCGHCQLGPWFICKDGPVLGYPSIERWMEVVDL</sequence>
<dbReference type="PIRSF" id="PIRSF006816">
    <property type="entry name" value="Cyc3_hyd_g"/>
    <property type="match status" value="1"/>
</dbReference>
<feature type="binding site" evidence="1">
    <location>
        <position position="249"/>
    </location>
    <ligand>
        <name>[2Fe-2S] cluster</name>
        <dbReference type="ChEBI" id="CHEBI:190135"/>
    </ligand>
</feature>
<dbReference type="InterPro" id="IPR050353">
    <property type="entry name" value="PyrK_electron_transfer"/>
</dbReference>
<reference evidence="3 4" key="1">
    <citation type="submission" date="2019-08" db="EMBL/GenBank/DDBJ databases">
        <authorList>
            <person name="Dhanesh K."/>
            <person name="Kumar G."/>
            <person name="Sasikala C."/>
            <person name="Venkata Ramana C."/>
        </authorList>
    </citation>
    <scope>NUCLEOTIDE SEQUENCE [LARGE SCALE GENOMIC DNA]</scope>
    <source>
        <strain evidence="3 4">JC645</strain>
    </source>
</reference>
<dbReference type="Gene3D" id="3.40.50.80">
    <property type="entry name" value="Nucleotide-binding domain of ferredoxin-NADP reductase (FNR) module"/>
    <property type="match status" value="1"/>
</dbReference>
<dbReference type="InterPro" id="IPR001709">
    <property type="entry name" value="Flavoprot_Pyr_Nucl_cyt_Rdtase"/>
</dbReference>
<feature type="binding site" evidence="1">
    <location>
        <position position="260"/>
    </location>
    <ligand>
        <name>[2Fe-2S] cluster</name>
        <dbReference type="ChEBI" id="CHEBI:190135"/>
    </ligand>
</feature>
<feature type="domain" description="FAD-binding FR-type" evidence="2">
    <location>
        <begin position="8"/>
        <end position="108"/>
    </location>
</feature>
<dbReference type="Pfam" id="PF10418">
    <property type="entry name" value="DHODB_Fe-S_bind"/>
    <property type="match status" value="1"/>
</dbReference>
<comment type="caution">
    <text evidence="3">The sequence shown here is derived from an EMBL/GenBank/DDBJ whole genome shotgun (WGS) entry which is preliminary data.</text>
</comment>
<evidence type="ECO:0000259" key="2">
    <source>
        <dbReference type="PROSITE" id="PS51384"/>
    </source>
</evidence>
<evidence type="ECO:0000313" key="3">
    <source>
        <dbReference type="EMBL" id="KAA5547343.1"/>
    </source>
</evidence>
<dbReference type="InterPro" id="IPR039261">
    <property type="entry name" value="FNR_nucleotide-bd"/>
</dbReference>
<protein>
    <submittedName>
        <fullName evidence="3">Ni/Fe hydrogenase subunit gamma</fullName>
    </submittedName>
</protein>
<dbReference type="PRINTS" id="PR00406">
    <property type="entry name" value="CYTB5RDTASE"/>
</dbReference>